<dbReference type="Gene3D" id="3.30.70.100">
    <property type="match status" value="2"/>
</dbReference>
<dbReference type="InterPro" id="IPR007138">
    <property type="entry name" value="ABM_dom"/>
</dbReference>
<dbReference type="SUPFAM" id="SSF54909">
    <property type="entry name" value="Dimeric alpha+beta barrel"/>
    <property type="match status" value="1"/>
</dbReference>
<protein>
    <recommendedName>
        <fullName evidence="1">ABM domain-containing protein</fullName>
    </recommendedName>
</protein>
<accession>A0A517L6M8</accession>
<sequence length="219" mass="24441">MAPTIATELAILPLLPEVDLATHGSEGHTVITHMIATLSEQKGYLGIHFGRQHESPDDLVLAIDWDSIKSHKEFEKTEAYLPFVQEIATIMSKRSPPILHVEFRAPMATAAVAPITEMFTSYFPNDVDQSNVETTLVEFVQNLGRNAKGCVAYTAGWIVEQLEHEKIEGKARAYVIAIGWESLEAHMAYRDTQTFKNDIVNVRAVAKALTMYHVEFSKA</sequence>
<dbReference type="AlphaFoldDB" id="A0A517L6M8"/>
<dbReference type="STRING" id="50376.A0A517L6M8"/>
<dbReference type="InterPro" id="IPR011008">
    <property type="entry name" value="Dimeric_a/b-barrel"/>
</dbReference>
<keyword evidence="3" id="KW-1185">Reference proteome</keyword>
<evidence type="ECO:0000259" key="1">
    <source>
        <dbReference type="Pfam" id="PF03992"/>
    </source>
</evidence>
<dbReference type="Proteomes" id="UP000316270">
    <property type="component" value="Chromosome 6"/>
</dbReference>
<name>A0A517L6M8_9PEZI</name>
<gene>
    <name evidence="2" type="ORF">FKW77_001258</name>
</gene>
<dbReference type="Pfam" id="PF03992">
    <property type="entry name" value="ABM"/>
    <property type="match status" value="1"/>
</dbReference>
<dbReference type="EMBL" id="CP042190">
    <property type="protein sequence ID" value="QDS71290.1"/>
    <property type="molecule type" value="Genomic_DNA"/>
</dbReference>
<organism evidence="2 3">
    <name type="scientific">Venturia effusa</name>
    <dbReference type="NCBI Taxonomy" id="50376"/>
    <lineage>
        <taxon>Eukaryota</taxon>
        <taxon>Fungi</taxon>
        <taxon>Dikarya</taxon>
        <taxon>Ascomycota</taxon>
        <taxon>Pezizomycotina</taxon>
        <taxon>Dothideomycetes</taxon>
        <taxon>Pleosporomycetidae</taxon>
        <taxon>Venturiales</taxon>
        <taxon>Venturiaceae</taxon>
        <taxon>Venturia</taxon>
    </lineage>
</organism>
<reference evidence="2 3" key="1">
    <citation type="submission" date="2019-07" db="EMBL/GenBank/DDBJ databases">
        <title>Finished genome of Venturia effusa.</title>
        <authorList>
            <person name="Young C.A."/>
            <person name="Cox M.P."/>
            <person name="Ganley A.R.D."/>
            <person name="David W.J."/>
        </authorList>
    </citation>
    <scope>NUCLEOTIDE SEQUENCE [LARGE SCALE GENOMIC DNA]</scope>
    <source>
        <strain evidence="3">albino</strain>
    </source>
</reference>
<evidence type="ECO:0000313" key="3">
    <source>
        <dbReference type="Proteomes" id="UP000316270"/>
    </source>
</evidence>
<dbReference type="OrthoDB" id="3830579at2759"/>
<evidence type="ECO:0000313" key="2">
    <source>
        <dbReference type="EMBL" id="QDS71290.1"/>
    </source>
</evidence>
<proteinExistence type="predicted"/>
<feature type="domain" description="ABM" evidence="1">
    <location>
        <begin position="32"/>
        <end position="84"/>
    </location>
</feature>